<reference evidence="9" key="1">
    <citation type="journal article" date="2019" name="Int. J. Syst. Evol. Microbiol.">
        <title>The Global Catalogue of Microorganisms (GCM) 10K type strain sequencing project: providing services to taxonomists for standard genome sequencing and annotation.</title>
        <authorList>
            <consortium name="The Broad Institute Genomics Platform"/>
            <consortium name="The Broad Institute Genome Sequencing Center for Infectious Disease"/>
            <person name="Wu L."/>
            <person name="Ma J."/>
        </authorList>
    </citation>
    <scope>NUCLEOTIDE SEQUENCE [LARGE SCALE GENOMIC DNA]</scope>
    <source>
        <strain evidence="9">JCM 14736</strain>
    </source>
</reference>
<name>A0ABP4XNJ6_9MICO</name>
<evidence type="ECO:0000259" key="7">
    <source>
        <dbReference type="Pfam" id="PF17763"/>
    </source>
</evidence>
<dbReference type="PANTHER" id="PTHR11707:SF28">
    <property type="entry name" value="60 KDA LYSOPHOSPHOLIPASE"/>
    <property type="match status" value="1"/>
</dbReference>
<evidence type="ECO:0000256" key="2">
    <source>
        <dbReference type="ARBA" id="ARBA00012920"/>
    </source>
</evidence>
<accession>A0ABP4XNJ6</accession>
<dbReference type="SMART" id="SM00870">
    <property type="entry name" value="Asparaginase"/>
    <property type="match status" value="1"/>
</dbReference>
<dbReference type="InterPro" id="IPR027475">
    <property type="entry name" value="Asparaginase/glutaminase_AS2"/>
</dbReference>
<dbReference type="InterPro" id="IPR036152">
    <property type="entry name" value="Asp/glu_Ase-like_sf"/>
</dbReference>
<protein>
    <recommendedName>
        <fullName evidence="2">asparaginase</fullName>
        <ecNumber evidence="2">3.5.1.1</ecNumber>
    </recommendedName>
</protein>
<evidence type="ECO:0000256" key="1">
    <source>
        <dbReference type="ARBA" id="ARBA00010518"/>
    </source>
</evidence>
<dbReference type="EC" id="3.5.1.1" evidence="2"/>
<dbReference type="Pfam" id="PF00710">
    <property type="entry name" value="Asparaginase"/>
    <property type="match status" value="1"/>
</dbReference>
<dbReference type="EMBL" id="BAAAOB010000001">
    <property type="protein sequence ID" value="GAA1784491.1"/>
    <property type="molecule type" value="Genomic_DNA"/>
</dbReference>
<dbReference type="Gene3D" id="3.40.50.1170">
    <property type="entry name" value="L-asparaginase, N-terminal domain"/>
    <property type="match status" value="1"/>
</dbReference>
<dbReference type="InterPro" id="IPR037152">
    <property type="entry name" value="L-asparaginase_N_sf"/>
</dbReference>
<dbReference type="PROSITE" id="PS51732">
    <property type="entry name" value="ASN_GLN_ASE_3"/>
    <property type="match status" value="1"/>
</dbReference>
<keyword evidence="9" id="KW-1185">Reference proteome</keyword>
<comment type="catalytic activity">
    <reaction evidence="3">
        <text>L-asparagine + H2O = L-aspartate + NH4(+)</text>
        <dbReference type="Rhea" id="RHEA:21016"/>
        <dbReference type="ChEBI" id="CHEBI:15377"/>
        <dbReference type="ChEBI" id="CHEBI:28938"/>
        <dbReference type="ChEBI" id="CHEBI:29991"/>
        <dbReference type="ChEBI" id="CHEBI:58048"/>
        <dbReference type="EC" id="3.5.1.1"/>
    </reaction>
</comment>
<feature type="domain" description="Asparaginase/glutaminase C-terminal" evidence="7">
    <location>
        <begin position="203"/>
        <end position="310"/>
    </location>
</feature>
<dbReference type="InterPro" id="IPR027473">
    <property type="entry name" value="L-asparaginase_C"/>
</dbReference>
<comment type="similarity">
    <text evidence="1">Belongs to the asparaginase 1 family.</text>
</comment>
<evidence type="ECO:0000313" key="8">
    <source>
        <dbReference type="EMBL" id="GAA1784491.1"/>
    </source>
</evidence>
<dbReference type="PROSITE" id="PS00144">
    <property type="entry name" value="ASN_GLN_ASE_1"/>
    <property type="match status" value="1"/>
</dbReference>
<dbReference type="PROSITE" id="PS00917">
    <property type="entry name" value="ASN_GLN_ASE_2"/>
    <property type="match status" value="1"/>
</dbReference>
<dbReference type="PRINTS" id="PR00139">
    <property type="entry name" value="ASNGLNASE"/>
</dbReference>
<organism evidence="8 9">
    <name type="scientific">Leucobacter iarius</name>
    <dbReference type="NCBI Taxonomy" id="333963"/>
    <lineage>
        <taxon>Bacteria</taxon>
        <taxon>Bacillati</taxon>
        <taxon>Actinomycetota</taxon>
        <taxon>Actinomycetes</taxon>
        <taxon>Micrococcales</taxon>
        <taxon>Microbacteriaceae</taxon>
        <taxon>Leucobacter</taxon>
    </lineage>
</organism>
<evidence type="ECO:0000256" key="4">
    <source>
        <dbReference type="PROSITE-ProRule" id="PRU10099"/>
    </source>
</evidence>
<dbReference type="PANTHER" id="PTHR11707">
    <property type="entry name" value="L-ASPARAGINASE"/>
    <property type="match status" value="1"/>
</dbReference>
<dbReference type="Proteomes" id="UP001500851">
    <property type="component" value="Unassembled WGS sequence"/>
</dbReference>
<proteinExistence type="inferred from homology"/>
<dbReference type="InterPro" id="IPR027474">
    <property type="entry name" value="L-asparaginase_N"/>
</dbReference>
<sequence length="337" mass="34866">MPTDPRLLVLATGGTIGMRETPAGIAPDPDFPEILEDMLAEICEPLGIEWRVNHLQPPIDSANADADTAPRIARTLSARVRTQQPRGVVVLHGTDTLAYTGARLAFELSGLGSPVVLTGSQLPHGAEGSDARDNLSLAVRAAMRASRTAPVSIAFGGAIVPAVRATKHHSSALEAFRAELPLGARPAGIPKLDDGSRGAASARVISFRFVPGVTADDLRGAVAGAPDGLVLECYGSGNGPMDRPGMRDALREISSRIPVVAITQCTAGGGVDLARYAVGRELARTGVITGSDLTLEAAIAKLGWLVDRGAVGNILRDLVPINLIGECAPPAAEDPIS</sequence>
<evidence type="ECO:0000313" key="9">
    <source>
        <dbReference type="Proteomes" id="UP001500851"/>
    </source>
</evidence>
<dbReference type="InterPro" id="IPR040919">
    <property type="entry name" value="Asparaginase_C"/>
</dbReference>
<dbReference type="SUPFAM" id="SSF53774">
    <property type="entry name" value="Glutaminase/Asparaginase"/>
    <property type="match status" value="1"/>
</dbReference>
<dbReference type="RefSeq" id="WP_046456583.1">
    <property type="nucleotide sequence ID" value="NZ_BAAAOB010000001.1"/>
</dbReference>
<dbReference type="SFLD" id="SFLDS00057">
    <property type="entry name" value="Glutaminase/Asparaginase"/>
    <property type="match status" value="1"/>
</dbReference>
<dbReference type="Gene3D" id="3.40.50.40">
    <property type="match status" value="1"/>
</dbReference>
<dbReference type="PIRSF" id="PIRSF500176">
    <property type="entry name" value="L_ASNase"/>
    <property type="match status" value="1"/>
</dbReference>
<evidence type="ECO:0000259" key="6">
    <source>
        <dbReference type="Pfam" id="PF00710"/>
    </source>
</evidence>
<dbReference type="InterPro" id="IPR020827">
    <property type="entry name" value="Asparaginase/glutaminase_AS1"/>
</dbReference>
<gene>
    <name evidence="8" type="ORF">GCM10009768_11710</name>
</gene>
<dbReference type="PIRSF" id="PIRSF001220">
    <property type="entry name" value="L-ASNase_gatD"/>
    <property type="match status" value="1"/>
</dbReference>
<feature type="active site" evidence="4">
    <location>
        <position position="15"/>
    </location>
</feature>
<evidence type="ECO:0000256" key="5">
    <source>
        <dbReference type="PROSITE-ProRule" id="PRU10100"/>
    </source>
</evidence>
<evidence type="ECO:0000256" key="3">
    <source>
        <dbReference type="ARBA" id="ARBA00049366"/>
    </source>
</evidence>
<comment type="caution">
    <text evidence="8">The sequence shown here is derived from an EMBL/GenBank/DDBJ whole genome shotgun (WGS) entry which is preliminary data.</text>
</comment>
<feature type="domain" description="L-asparaginase N-terminal" evidence="6">
    <location>
        <begin position="6"/>
        <end position="178"/>
    </location>
</feature>
<dbReference type="Pfam" id="PF17763">
    <property type="entry name" value="Asparaginase_C"/>
    <property type="match status" value="1"/>
</dbReference>
<feature type="active site" evidence="5">
    <location>
        <position position="94"/>
    </location>
</feature>
<dbReference type="InterPro" id="IPR006034">
    <property type="entry name" value="Asparaginase/glutaminase-like"/>
</dbReference>